<feature type="compositionally biased region" description="Acidic residues" evidence="1">
    <location>
        <begin position="46"/>
        <end position="56"/>
    </location>
</feature>
<comment type="caution">
    <text evidence="2">The sequence shown here is derived from an EMBL/GenBank/DDBJ whole genome shotgun (WGS) entry which is preliminary data.</text>
</comment>
<keyword evidence="3" id="KW-1185">Reference proteome</keyword>
<organism evidence="2 3">
    <name type="scientific">Rhizophagus irregularis</name>
    <dbReference type="NCBI Taxonomy" id="588596"/>
    <lineage>
        <taxon>Eukaryota</taxon>
        <taxon>Fungi</taxon>
        <taxon>Fungi incertae sedis</taxon>
        <taxon>Mucoromycota</taxon>
        <taxon>Glomeromycotina</taxon>
        <taxon>Glomeromycetes</taxon>
        <taxon>Glomerales</taxon>
        <taxon>Glomeraceae</taxon>
        <taxon>Rhizophagus</taxon>
    </lineage>
</organism>
<accession>A0A2I1GA12</accession>
<protein>
    <submittedName>
        <fullName evidence="2">Uncharacterized protein</fullName>
    </submittedName>
</protein>
<feature type="region of interest" description="Disordered" evidence="1">
    <location>
        <begin position="71"/>
        <end position="153"/>
    </location>
</feature>
<dbReference type="AlphaFoldDB" id="A0A2I1GA12"/>
<dbReference type="Proteomes" id="UP000234323">
    <property type="component" value="Unassembled WGS sequence"/>
</dbReference>
<name>A0A2I1GA12_9GLOM</name>
<feature type="compositionally biased region" description="Acidic residues" evidence="1">
    <location>
        <begin position="131"/>
        <end position="140"/>
    </location>
</feature>
<proteinExistence type="predicted"/>
<reference evidence="2 3" key="1">
    <citation type="submission" date="2015-10" db="EMBL/GenBank/DDBJ databases">
        <title>Genome analyses suggest a sexual origin of heterokaryosis in a supposedly ancient asexual fungus.</title>
        <authorList>
            <person name="Ropars J."/>
            <person name="Sedzielewska K."/>
            <person name="Noel J."/>
            <person name="Charron P."/>
            <person name="Farinelli L."/>
            <person name="Marton T."/>
            <person name="Kruger M."/>
            <person name="Pelin A."/>
            <person name="Brachmann A."/>
            <person name="Corradi N."/>
        </authorList>
    </citation>
    <scope>NUCLEOTIDE SEQUENCE [LARGE SCALE GENOMIC DNA]</scope>
    <source>
        <strain evidence="2 3">A4</strain>
    </source>
</reference>
<feature type="region of interest" description="Disordered" evidence="1">
    <location>
        <begin position="16"/>
        <end position="58"/>
    </location>
</feature>
<dbReference type="EMBL" id="LLXI01000255">
    <property type="protein sequence ID" value="PKY43463.1"/>
    <property type="molecule type" value="Genomic_DNA"/>
</dbReference>
<evidence type="ECO:0000256" key="1">
    <source>
        <dbReference type="SAM" id="MobiDB-lite"/>
    </source>
</evidence>
<gene>
    <name evidence="2" type="ORF">RhiirA4_442598</name>
</gene>
<sequence>MKLVKLFEKIDNFSKHDSLEYESGSSEEIESATSTPQTSPAKVEPEVADLDDDDPDKEFFAAFERGCKNSINLEADESSDEESQNGTSASSSSSDSDSDESIDSNHLIHYESSDEESENETSVSSPNSDTVYDESDAEREEESKNETPQITDKQIFAALGYFRDIGTEDGQSDRSESIDHPKHDVKRILREEITRSEGISVQA</sequence>
<feature type="compositionally biased region" description="Acidic residues" evidence="1">
    <location>
        <begin position="74"/>
        <end position="83"/>
    </location>
</feature>
<feature type="compositionally biased region" description="Basic and acidic residues" evidence="1">
    <location>
        <begin position="171"/>
        <end position="183"/>
    </location>
</feature>
<evidence type="ECO:0000313" key="3">
    <source>
        <dbReference type="Proteomes" id="UP000234323"/>
    </source>
</evidence>
<feature type="region of interest" description="Disordered" evidence="1">
    <location>
        <begin position="164"/>
        <end position="183"/>
    </location>
</feature>
<evidence type="ECO:0000313" key="2">
    <source>
        <dbReference type="EMBL" id="PKY43463.1"/>
    </source>
</evidence>